<dbReference type="Pfam" id="PF04959">
    <property type="entry name" value="ARS2"/>
    <property type="match status" value="1"/>
</dbReference>
<feature type="compositionally biased region" description="Gly residues" evidence="4">
    <location>
        <begin position="112"/>
        <end position="121"/>
    </location>
</feature>
<reference evidence="6 7" key="1">
    <citation type="submission" date="2016-10" db="EMBL/GenBank/DDBJ databases">
        <authorList>
            <person name="Cai Z."/>
        </authorList>
    </citation>
    <scope>NUCLEOTIDE SEQUENCE [LARGE SCALE GENOMIC DNA]</scope>
</reference>
<evidence type="ECO:0000313" key="7">
    <source>
        <dbReference type="Proteomes" id="UP000256970"/>
    </source>
</evidence>
<dbReference type="STRING" id="3088.A0A383VTX8"/>
<proteinExistence type="inferred from homology"/>
<feature type="region of interest" description="Disordered" evidence="4">
    <location>
        <begin position="1"/>
        <end position="127"/>
    </location>
</feature>
<name>A0A383VTX8_TETOB</name>
<feature type="non-terminal residue" evidence="6">
    <location>
        <position position="680"/>
    </location>
</feature>
<comment type="subcellular location">
    <subcellularLocation>
        <location evidence="1">Nucleus</location>
    </subcellularLocation>
</comment>
<comment type="similarity">
    <text evidence="2">Belongs to the ARS2 family.</text>
</comment>
<dbReference type="Proteomes" id="UP000256970">
    <property type="component" value="Unassembled WGS sequence"/>
</dbReference>
<feature type="compositionally biased region" description="Basic and acidic residues" evidence="4">
    <location>
        <begin position="14"/>
        <end position="31"/>
    </location>
</feature>
<dbReference type="InterPro" id="IPR039727">
    <property type="entry name" value="SE/Ars2"/>
</dbReference>
<sequence length="680" mass="72167">MNRGRAHSPLPPPREPKAGTERAYGRDDRPMPRGGPPPPRRRRSPSPRGRGPSPGPYKRHRREDEYYERHDRYGSPRRHRSPEYGRGGYDAPYDDFYHQPPPPPKRGDERGGGGGGGGPGAGEPRSFKRFLMEDVPDSVSPVEAQALYEQYLTVHFGDQLRARFEQEKTMDSVRAAFHPAAFESSLARHKEEAAAAAQVLAADIRDGRYDPARPDFNQGQLDPAAEVAEDGSAPVAPPPGPEGPVGLWRPERVAADYRAAKRLVALLDHQRGLRLADNPLLPAAAGASEGEAGEAAADGEGAAAAASGAEPDAALAAVLAEAEGEAGAPEGEEALQERLGQLDLLLTWLWRVHGLDYYGGRELLLEAEYADRAAAARTVRGPRPEEGEEQDEEEAKVDAADLAERVDSVWAARMEGPDPLLAGCQREEIEKRLEDYVESQIKMENEKKWGSTFSNKFFLEKRFVVKHIQNKHGHKLDEQRDVIRDDLYWLAYEAANKAKHAAARAEAKQRESAARVGAVAGAEPDAHMAEAGGHGGDWQEGYEGEEGFAAAAAASGGRGAPGRLGPMRGRGGRMAGMGRGGRGAPAAGGMEGMAGAGGLLGGLPLIDPSMMMMGGMGGLPGPIILPGPGMGLPGMPGGMAMGPMLLDPSMMAGGELGGMPLFIPAPGGGRGMRGGMGGRG</sequence>
<organism evidence="6 7">
    <name type="scientific">Tetradesmus obliquus</name>
    <name type="common">Green alga</name>
    <name type="synonym">Acutodesmus obliquus</name>
    <dbReference type="NCBI Taxonomy" id="3088"/>
    <lineage>
        <taxon>Eukaryota</taxon>
        <taxon>Viridiplantae</taxon>
        <taxon>Chlorophyta</taxon>
        <taxon>core chlorophytes</taxon>
        <taxon>Chlorophyceae</taxon>
        <taxon>CS clade</taxon>
        <taxon>Sphaeropleales</taxon>
        <taxon>Scenedesmaceae</taxon>
        <taxon>Tetradesmus</taxon>
    </lineage>
</organism>
<dbReference type="PANTHER" id="PTHR13165:SF0">
    <property type="entry name" value="SERRATE RNA EFFECTOR MOLECULE HOMOLOG"/>
    <property type="match status" value="1"/>
</dbReference>
<dbReference type="GO" id="GO:0031053">
    <property type="term" value="P:primary miRNA processing"/>
    <property type="evidence" value="ECO:0007669"/>
    <property type="project" value="TreeGrafter"/>
</dbReference>
<gene>
    <name evidence="6" type="ORF">BQ4739_LOCUS8729</name>
</gene>
<evidence type="ECO:0000256" key="2">
    <source>
        <dbReference type="ARBA" id="ARBA00005407"/>
    </source>
</evidence>
<keyword evidence="3" id="KW-0539">Nucleus</keyword>
<feature type="region of interest" description="Disordered" evidence="4">
    <location>
        <begin position="377"/>
        <end position="398"/>
    </location>
</feature>
<dbReference type="PANTHER" id="PTHR13165">
    <property type="entry name" value="ARSENITE-RESISTANCE PROTEIN 2"/>
    <property type="match status" value="1"/>
</dbReference>
<keyword evidence="7" id="KW-1185">Reference proteome</keyword>
<evidence type="ECO:0000256" key="1">
    <source>
        <dbReference type="ARBA" id="ARBA00004123"/>
    </source>
</evidence>
<dbReference type="InterPro" id="IPR007042">
    <property type="entry name" value="SERRATE/Ars2_C"/>
</dbReference>
<feature type="domain" description="SERRATE/Ars2 C-terminal" evidence="5">
    <location>
        <begin position="399"/>
        <end position="573"/>
    </location>
</feature>
<accession>A0A383VTX8</accession>
<evidence type="ECO:0000259" key="5">
    <source>
        <dbReference type="Pfam" id="PF04959"/>
    </source>
</evidence>
<dbReference type="AlphaFoldDB" id="A0A383VTX8"/>
<feature type="compositionally biased region" description="Acidic residues" evidence="4">
    <location>
        <begin position="386"/>
        <end position="395"/>
    </location>
</feature>
<evidence type="ECO:0000256" key="4">
    <source>
        <dbReference type="SAM" id="MobiDB-lite"/>
    </source>
</evidence>
<protein>
    <recommendedName>
        <fullName evidence="5">SERRATE/Ars2 C-terminal domain-containing protein</fullName>
    </recommendedName>
</protein>
<dbReference type="EMBL" id="FNXT01000853">
    <property type="protein sequence ID" value="SZX68370.1"/>
    <property type="molecule type" value="Genomic_DNA"/>
</dbReference>
<evidence type="ECO:0000313" key="6">
    <source>
        <dbReference type="EMBL" id="SZX68370.1"/>
    </source>
</evidence>
<feature type="region of interest" description="Disordered" evidence="4">
    <location>
        <begin position="226"/>
        <end position="245"/>
    </location>
</feature>
<dbReference type="GO" id="GO:0016604">
    <property type="term" value="C:nuclear body"/>
    <property type="evidence" value="ECO:0007669"/>
    <property type="project" value="TreeGrafter"/>
</dbReference>
<feature type="compositionally biased region" description="Basic and acidic residues" evidence="4">
    <location>
        <begin position="62"/>
        <end position="74"/>
    </location>
</feature>
<evidence type="ECO:0000256" key="3">
    <source>
        <dbReference type="ARBA" id="ARBA00023242"/>
    </source>
</evidence>